<keyword evidence="12" id="KW-0121">Carboxypeptidase</keyword>
<name>A0A3N5BDT0_9BACI</name>
<evidence type="ECO:0000313" key="12">
    <source>
        <dbReference type="EMBL" id="RPF55854.1"/>
    </source>
</evidence>
<keyword evidence="5" id="KW-0573">Peptidoglycan synthesis</keyword>
<dbReference type="PRINTS" id="PR00725">
    <property type="entry name" value="DADACBPTASE1"/>
</dbReference>
<feature type="binding site" evidence="8">
    <location>
        <position position="217"/>
    </location>
    <ligand>
        <name>substrate</name>
    </ligand>
</feature>
<feature type="active site" evidence="7">
    <location>
        <position position="111"/>
    </location>
</feature>
<evidence type="ECO:0000313" key="13">
    <source>
        <dbReference type="Proteomes" id="UP000276443"/>
    </source>
</evidence>
<keyword evidence="2" id="KW-0732">Signal</keyword>
<dbReference type="GO" id="GO:0008360">
    <property type="term" value="P:regulation of cell shape"/>
    <property type="evidence" value="ECO:0007669"/>
    <property type="project" value="UniProtKB-KW"/>
</dbReference>
<keyword evidence="3" id="KW-0378">Hydrolase</keyword>
<evidence type="ECO:0000256" key="1">
    <source>
        <dbReference type="ARBA" id="ARBA00007164"/>
    </source>
</evidence>
<dbReference type="PANTHER" id="PTHR21581:SF33">
    <property type="entry name" value="D-ALANYL-D-ALANINE CARBOXYPEPTIDASE DACB"/>
    <property type="match status" value="1"/>
</dbReference>
<reference evidence="12 13" key="1">
    <citation type="submission" date="2018-11" db="EMBL/GenBank/DDBJ databases">
        <title>Genomic Encyclopedia of Type Strains, Phase IV (KMG-IV): sequencing the most valuable type-strain genomes for metagenomic binning, comparative biology and taxonomic classification.</title>
        <authorList>
            <person name="Goeker M."/>
        </authorList>
    </citation>
    <scope>NUCLEOTIDE SEQUENCE [LARGE SCALE GENOMIC DNA]</scope>
    <source>
        <strain evidence="12 13">DSM 18090</strain>
    </source>
</reference>
<dbReference type="InterPro" id="IPR001967">
    <property type="entry name" value="Peptidase_S11_N"/>
</dbReference>
<feature type="active site" description="Proton acceptor" evidence="7">
    <location>
        <position position="59"/>
    </location>
</feature>
<dbReference type="GO" id="GO:0006508">
    <property type="term" value="P:proteolysis"/>
    <property type="evidence" value="ECO:0007669"/>
    <property type="project" value="InterPro"/>
</dbReference>
<evidence type="ECO:0000256" key="8">
    <source>
        <dbReference type="PIRSR" id="PIRSR618044-2"/>
    </source>
</evidence>
<keyword evidence="6" id="KW-0961">Cell wall biogenesis/degradation</keyword>
<comment type="similarity">
    <text evidence="1 9">Belongs to the peptidase S11 family.</text>
</comment>
<feature type="active site" description="Acyl-ester intermediate" evidence="7">
    <location>
        <position position="56"/>
    </location>
</feature>
<feature type="domain" description="Peptidase S11 D-alanyl-D-alanine carboxypeptidase A N-terminal" evidence="11">
    <location>
        <begin position="26"/>
        <end position="246"/>
    </location>
</feature>
<organism evidence="12 13">
    <name type="scientific">Aquisalibacillus elongatus</name>
    <dbReference type="NCBI Taxonomy" id="485577"/>
    <lineage>
        <taxon>Bacteria</taxon>
        <taxon>Bacillati</taxon>
        <taxon>Bacillota</taxon>
        <taxon>Bacilli</taxon>
        <taxon>Bacillales</taxon>
        <taxon>Bacillaceae</taxon>
        <taxon>Aquisalibacillus</taxon>
    </lineage>
</organism>
<dbReference type="GO" id="GO:0009002">
    <property type="term" value="F:serine-type D-Ala-D-Ala carboxypeptidase activity"/>
    <property type="evidence" value="ECO:0007669"/>
    <property type="project" value="InterPro"/>
</dbReference>
<gene>
    <name evidence="12" type="ORF">EDC24_0739</name>
</gene>
<evidence type="ECO:0000256" key="2">
    <source>
        <dbReference type="ARBA" id="ARBA00022729"/>
    </source>
</evidence>
<keyword evidence="13" id="KW-1185">Reference proteome</keyword>
<evidence type="ECO:0000259" key="11">
    <source>
        <dbReference type="Pfam" id="PF00768"/>
    </source>
</evidence>
<dbReference type="PANTHER" id="PTHR21581">
    <property type="entry name" value="D-ALANYL-D-ALANINE CARBOXYPEPTIDASE"/>
    <property type="match status" value="1"/>
</dbReference>
<dbReference type="InterPro" id="IPR018044">
    <property type="entry name" value="Peptidase_S11"/>
</dbReference>
<comment type="caution">
    <text evidence="12">The sequence shown here is derived from an EMBL/GenBank/DDBJ whole genome shotgun (WGS) entry which is preliminary data.</text>
</comment>
<keyword evidence="10" id="KW-0812">Transmembrane</keyword>
<keyword evidence="10" id="KW-0472">Membrane</keyword>
<dbReference type="InterPro" id="IPR012338">
    <property type="entry name" value="Beta-lactam/transpept-like"/>
</dbReference>
<dbReference type="GO" id="GO:0071555">
    <property type="term" value="P:cell wall organization"/>
    <property type="evidence" value="ECO:0007669"/>
    <property type="project" value="UniProtKB-KW"/>
</dbReference>
<accession>A0A3N5BDT0</accession>
<dbReference type="GO" id="GO:0009252">
    <property type="term" value="P:peptidoglycan biosynthetic process"/>
    <property type="evidence" value="ECO:0007669"/>
    <property type="project" value="UniProtKB-KW"/>
</dbReference>
<dbReference type="Pfam" id="PF00768">
    <property type="entry name" value="Peptidase_S11"/>
    <property type="match status" value="1"/>
</dbReference>
<dbReference type="RefSeq" id="WP_245997954.1">
    <property type="nucleotide sequence ID" value="NZ_RKRF01000007.1"/>
</dbReference>
<keyword evidence="4" id="KW-0133">Cell shape</keyword>
<evidence type="ECO:0000256" key="5">
    <source>
        <dbReference type="ARBA" id="ARBA00022984"/>
    </source>
</evidence>
<evidence type="ECO:0000256" key="7">
    <source>
        <dbReference type="PIRSR" id="PIRSR618044-1"/>
    </source>
</evidence>
<sequence>MKLLFTIIFTLILLIPNHISAENINIVNSDSAILIDAQTGEVLYDKNSEQTMYPASITKIITAIVAIEEGNLEDTVTVSEDARNTPGTRVFLEEGEKVKLDKLVKGLLINSGNDAGVAIAEHMDGSVDAFTNRMNRFVKEEIGVKNSHFENPHGLYDSNHTTTATDMALITQYAMNNETFREIAGIKSMPWDGEKWETTLYNHHQLVRQRDDVTGVKNGFVSQAGFTLVTTASREHIDLIAVTMKSPSAELAYEETENLLDYGFENYQTYTVAASDVIYDEANSEYILESDFQFTAEKALNWEKDFDNQGNLLIKNENDQTIVKHSLTNIEVDEDKERDEYVDHETKSNSVVAWGLLALAILVFKFFIYKWIRKRRRRRHFFR</sequence>
<evidence type="ECO:0000256" key="10">
    <source>
        <dbReference type="SAM" id="Phobius"/>
    </source>
</evidence>
<protein>
    <submittedName>
        <fullName evidence="12">D-alanyl-D-alanine carboxypeptidase/D-alanyl-D-alanine carboxypeptidase (Penicillin-binding protein 5/6)</fullName>
    </submittedName>
</protein>
<dbReference type="AlphaFoldDB" id="A0A3N5BDT0"/>
<dbReference type="EMBL" id="RKRF01000007">
    <property type="protein sequence ID" value="RPF55854.1"/>
    <property type="molecule type" value="Genomic_DNA"/>
</dbReference>
<dbReference type="Proteomes" id="UP000276443">
    <property type="component" value="Unassembled WGS sequence"/>
</dbReference>
<feature type="transmembrane region" description="Helical" evidence="10">
    <location>
        <begin position="351"/>
        <end position="372"/>
    </location>
</feature>
<proteinExistence type="inferred from homology"/>
<evidence type="ECO:0000256" key="9">
    <source>
        <dbReference type="RuleBase" id="RU004016"/>
    </source>
</evidence>
<evidence type="ECO:0000256" key="3">
    <source>
        <dbReference type="ARBA" id="ARBA00022801"/>
    </source>
</evidence>
<dbReference type="SUPFAM" id="SSF56601">
    <property type="entry name" value="beta-lactamase/transpeptidase-like"/>
    <property type="match status" value="1"/>
</dbReference>
<keyword evidence="10" id="KW-1133">Transmembrane helix</keyword>
<keyword evidence="12" id="KW-0645">Protease</keyword>
<evidence type="ECO:0000256" key="4">
    <source>
        <dbReference type="ARBA" id="ARBA00022960"/>
    </source>
</evidence>
<evidence type="ECO:0000256" key="6">
    <source>
        <dbReference type="ARBA" id="ARBA00023316"/>
    </source>
</evidence>
<dbReference type="Gene3D" id="3.40.710.10">
    <property type="entry name" value="DD-peptidase/beta-lactamase superfamily"/>
    <property type="match status" value="1"/>
</dbReference>